<accession>A0A5E7LBH0</accession>
<evidence type="ECO:0000313" key="1">
    <source>
        <dbReference type="EMBL" id="VVP11520.1"/>
    </source>
</evidence>
<dbReference type="AlphaFoldDB" id="A0A5E7LBH0"/>
<dbReference type="Proteomes" id="UP000349468">
    <property type="component" value="Unassembled WGS sequence"/>
</dbReference>
<gene>
    <name evidence="1" type="ORF">PS870_03334</name>
</gene>
<reference evidence="1 2" key="1">
    <citation type="submission" date="2019-09" db="EMBL/GenBank/DDBJ databases">
        <authorList>
            <person name="Chandra G."/>
            <person name="Truman W A."/>
        </authorList>
    </citation>
    <scope>NUCLEOTIDE SEQUENCE [LARGE SCALE GENOMIC DNA]</scope>
    <source>
        <strain evidence="1">PS870</strain>
    </source>
</reference>
<sequence length="56" mass="6803">MISNFEKALNRDEFPEYFRGTGIYFTRDPDWRTQLHIINWQGFAAFSTHKKNQYQS</sequence>
<proteinExistence type="predicted"/>
<name>A0A5E7LBH0_PSEFL</name>
<protein>
    <submittedName>
        <fullName evidence="1">Uncharacterized protein</fullName>
    </submittedName>
</protein>
<evidence type="ECO:0000313" key="2">
    <source>
        <dbReference type="Proteomes" id="UP000349468"/>
    </source>
</evidence>
<dbReference type="EMBL" id="CABVIK010000010">
    <property type="protein sequence ID" value="VVP11520.1"/>
    <property type="molecule type" value="Genomic_DNA"/>
</dbReference>
<organism evidence="1 2">
    <name type="scientific">Pseudomonas fluorescens</name>
    <dbReference type="NCBI Taxonomy" id="294"/>
    <lineage>
        <taxon>Bacteria</taxon>
        <taxon>Pseudomonadati</taxon>
        <taxon>Pseudomonadota</taxon>
        <taxon>Gammaproteobacteria</taxon>
        <taxon>Pseudomonadales</taxon>
        <taxon>Pseudomonadaceae</taxon>
        <taxon>Pseudomonas</taxon>
    </lineage>
</organism>